<evidence type="ECO:0000313" key="2">
    <source>
        <dbReference type="EMBL" id="SMQ55976.1"/>
    </source>
</evidence>
<accession>A0A1X7S8G2</accession>
<feature type="compositionally biased region" description="Acidic residues" evidence="1">
    <location>
        <begin position="483"/>
        <end position="493"/>
    </location>
</feature>
<dbReference type="Proteomes" id="UP000215127">
    <property type="component" value="Chromosome 12"/>
</dbReference>
<gene>
    <name evidence="2" type="ORF">ZT3D7_G11131</name>
</gene>
<sequence>MSRRTTHHAPIRATIRAHTPAYGPPPPEPLNDQGERAFFSPEHNAWLDNLYGWPAGSALGIYQANAALREDARRLIDAANMRSPPQYDAVVTPTHAGDGSSELDGNDPSPPPNYTRFEVAERRVNSAPRNRENLPFYRPDAPRGTRMYHPMCEGAVVSNGPGVAPRCQPLRELPGEIRYRRNARSNGTQIPDDVPTGWRLPTGWRAHAAAVNLEIERERERRSGVGVNWLEQLGNPVYNPGNPVYNPDQLGNPVYNPEDQAFLREEQTRWEARQARRQEIVAQEMARHGIAELPQEDGAEPTSGTPITASMADVLRRQARHLEYYDPVTHLPRVSEYERLTGIAPFGRGNVQPSQNNIFGNPPPATPQSAFAGASNQGTPRGGLFGRSPSVGQSGRRVTFAENIAEEPQTIGTARRPSGINTPLHSLFDPQRNPPATATATSNHFVSVSPPSSSEGDEEMENGDVAARTVVQAARDEVAGETSQEDSDDEDQEQSPRSGTMARTGLSDAPVGNVRITRRSLRLRGRGGSRGRASGRGRGR</sequence>
<organism evidence="2 3">
    <name type="scientific">Zymoseptoria tritici (strain ST99CH_3D7)</name>
    <dbReference type="NCBI Taxonomy" id="1276538"/>
    <lineage>
        <taxon>Eukaryota</taxon>
        <taxon>Fungi</taxon>
        <taxon>Dikarya</taxon>
        <taxon>Ascomycota</taxon>
        <taxon>Pezizomycotina</taxon>
        <taxon>Dothideomycetes</taxon>
        <taxon>Dothideomycetidae</taxon>
        <taxon>Mycosphaerellales</taxon>
        <taxon>Mycosphaerellaceae</taxon>
        <taxon>Zymoseptoria</taxon>
    </lineage>
</organism>
<dbReference type="AlphaFoldDB" id="A0A1X7S8G2"/>
<evidence type="ECO:0000256" key="1">
    <source>
        <dbReference type="SAM" id="MobiDB-lite"/>
    </source>
</evidence>
<feature type="region of interest" description="Disordered" evidence="1">
    <location>
        <begin position="368"/>
        <end position="540"/>
    </location>
</feature>
<keyword evidence="3" id="KW-1185">Reference proteome</keyword>
<feature type="compositionally biased region" description="Polar residues" evidence="1">
    <location>
        <begin position="434"/>
        <end position="454"/>
    </location>
</feature>
<protein>
    <submittedName>
        <fullName evidence="2">Uncharacterized protein</fullName>
    </submittedName>
</protein>
<reference evidence="2 3" key="1">
    <citation type="submission" date="2016-06" db="EMBL/GenBank/DDBJ databases">
        <authorList>
            <person name="Kjaerup R.B."/>
            <person name="Dalgaard T.S."/>
            <person name="Juul-Madsen H.R."/>
        </authorList>
    </citation>
    <scope>NUCLEOTIDE SEQUENCE [LARGE SCALE GENOMIC DNA]</scope>
</reference>
<feature type="compositionally biased region" description="Basic residues" evidence="1">
    <location>
        <begin position="516"/>
        <end position="540"/>
    </location>
</feature>
<feature type="region of interest" description="Disordered" evidence="1">
    <location>
        <begin position="1"/>
        <end position="32"/>
    </location>
</feature>
<name>A0A1X7S8G2_ZYMT9</name>
<proteinExistence type="predicted"/>
<feature type="compositionally biased region" description="Basic residues" evidence="1">
    <location>
        <begin position="1"/>
        <end position="10"/>
    </location>
</feature>
<feature type="region of interest" description="Disordered" evidence="1">
    <location>
        <begin position="85"/>
        <end position="114"/>
    </location>
</feature>
<dbReference type="EMBL" id="LT853703">
    <property type="protein sequence ID" value="SMQ55976.1"/>
    <property type="molecule type" value="Genomic_DNA"/>
</dbReference>
<evidence type="ECO:0000313" key="3">
    <source>
        <dbReference type="Proteomes" id="UP000215127"/>
    </source>
</evidence>